<feature type="domain" description="Heterokaryon incompatibility" evidence="1">
    <location>
        <begin position="67"/>
        <end position="238"/>
    </location>
</feature>
<sequence>MKSIARAQDASYTLGLGPEVGDLYVFKPLPTPTSIRVIEWPRELVTTSDLRCSFRVIDLEDPHRPEFTTLSYTWGGWNGVQADDVEALDDLFVNTIICEGGLLRVTENAHRALCELRWRGRACLFWVDAVCINQRDNDERAQQVAMMGRIYASAVRTMVWLGEDDKDAEYLHDVIGKRQQGLENAYVPADDTMFIPLDEPLDIVRMLDAEHNREIINPFHLLTFFARPWFQRLWVIQEVVLAKNIHVICGKYNFSWNFLVSVILLYFEQAFREAGVDDETLQSSLRGRHTVISVAMISQPIYFQKMLTNIDMRSATRRLSATLPALIETLQYNLASDSRDRIFAPLALATHLCEPGLPVQLQPRYDEPIEMIFLSASRYILEQSCSLNLLGLCKGSGSSLPLNMPTWVPDFRIMSRQRSISSRLIGHARSHNRTLDDQLTIEEEFGSLALKVSGVKFDVLDNVSAPLIETISGGCINLLLEFASGTPNSTTGSDEGPVDRWELLKFLDLIAISPSPGSSSESYWLWLAFKLALSISKDKLSLQVVNQFCARASRFSIDDFVDDRLPKGPSLRELSRLTSEVITLLQPQKKFEDSLIKWWPRIMAFQTSIIPVITGRSFFRLANGIIGIGPSSARSGDQIWGLSGATAHIMLRPARCGGQFEVIGEVHIPGHLQLQSYEKRIFSKISLV</sequence>
<dbReference type="Proteomes" id="UP001595075">
    <property type="component" value="Unassembled WGS sequence"/>
</dbReference>
<evidence type="ECO:0000313" key="2">
    <source>
        <dbReference type="EMBL" id="KAL2072697.1"/>
    </source>
</evidence>
<evidence type="ECO:0000313" key="3">
    <source>
        <dbReference type="Proteomes" id="UP001595075"/>
    </source>
</evidence>
<proteinExistence type="predicted"/>
<name>A0ABR4CSE5_9HELO</name>
<dbReference type="PANTHER" id="PTHR24148">
    <property type="entry name" value="ANKYRIN REPEAT DOMAIN-CONTAINING PROTEIN 39 HOMOLOG-RELATED"/>
    <property type="match status" value="1"/>
</dbReference>
<gene>
    <name evidence="2" type="ORF">VTL71DRAFT_12040</name>
</gene>
<dbReference type="EMBL" id="JAZHXI010000004">
    <property type="protein sequence ID" value="KAL2072697.1"/>
    <property type="molecule type" value="Genomic_DNA"/>
</dbReference>
<evidence type="ECO:0000259" key="1">
    <source>
        <dbReference type="Pfam" id="PF06985"/>
    </source>
</evidence>
<reference evidence="2 3" key="1">
    <citation type="journal article" date="2024" name="Commun. Biol.">
        <title>Comparative genomic analysis of thermophilic fungi reveals convergent evolutionary adaptations and gene losses.</title>
        <authorList>
            <person name="Steindorff A.S."/>
            <person name="Aguilar-Pontes M.V."/>
            <person name="Robinson A.J."/>
            <person name="Andreopoulos B."/>
            <person name="LaButti K."/>
            <person name="Kuo A."/>
            <person name="Mondo S."/>
            <person name="Riley R."/>
            <person name="Otillar R."/>
            <person name="Haridas S."/>
            <person name="Lipzen A."/>
            <person name="Grimwood J."/>
            <person name="Schmutz J."/>
            <person name="Clum A."/>
            <person name="Reid I.D."/>
            <person name="Moisan M.C."/>
            <person name="Butler G."/>
            <person name="Nguyen T.T.M."/>
            <person name="Dewar K."/>
            <person name="Conant G."/>
            <person name="Drula E."/>
            <person name="Henrissat B."/>
            <person name="Hansel C."/>
            <person name="Singer S."/>
            <person name="Hutchinson M.I."/>
            <person name="de Vries R.P."/>
            <person name="Natvig D.O."/>
            <person name="Powell A.J."/>
            <person name="Tsang A."/>
            <person name="Grigoriev I.V."/>
        </authorList>
    </citation>
    <scope>NUCLEOTIDE SEQUENCE [LARGE SCALE GENOMIC DNA]</scope>
    <source>
        <strain evidence="2 3">CBS 494.80</strain>
    </source>
</reference>
<organism evidence="2 3">
    <name type="scientific">Oculimacula yallundae</name>
    <dbReference type="NCBI Taxonomy" id="86028"/>
    <lineage>
        <taxon>Eukaryota</taxon>
        <taxon>Fungi</taxon>
        <taxon>Dikarya</taxon>
        <taxon>Ascomycota</taxon>
        <taxon>Pezizomycotina</taxon>
        <taxon>Leotiomycetes</taxon>
        <taxon>Helotiales</taxon>
        <taxon>Ploettnerulaceae</taxon>
        <taxon>Oculimacula</taxon>
    </lineage>
</organism>
<keyword evidence="3" id="KW-1185">Reference proteome</keyword>
<protein>
    <recommendedName>
        <fullName evidence="1">Heterokaryon incompatibility domain-containing protein</fullName>
    </recommendedName>
</protein>
<dbReference type="Pfam" id="PF06985">
    <property type="entry name" value="HET"/>
    <property type="match status" value="1"/>
</dbReference>
<comment type="caution">
    <text evidence="2">The sequence shown here is derived from an EMBL/GenBank/DDBJ whole genome shotgun (WGS) entry which is preliminary data.</text>
</comment>
<accession>A0ABR4CSE5</accession>
<dbReference type="PANTHER" id="PTHR24148:SF64">
    <property type="entry name" value="HETEROKARYON INCOMPATIBILITY DOMAIN-CONTAINING PROTEIN"/>
    <property type="match status" value="1"/>
</dbReference>
<dbReference type="InterPro" id="IPR010730">
    <property type="entry name" value="HET"/>
</dbReference>
<dbReference type="InterPro" id="IPR052895">
    <property type="entry name" value="HetReg/Transcr_Mod"/>
</dbReference>